<reference evidence="2" key="1">
    <citation type="submission" date="2019-12" db="UniProtKB">
        <authorList>
            <consortium name="WormBaseParasite"/>
        </authorList>
    </citation>
    <scope>IDENTIFICATION</scope>
</reference>
<protein>
    <submittedName>
        <fullName evidence="2">Uncharacterized protein</fullName>
    </submittedName>
</protein>
<evidence type="ECO:0000313" key="1">
    <source>
        <dbReference type="Proteomes" id="UP000046395"/>
    </source>
</evidence>
<organism evidence="1 2">
    <name type="scientific">Trichuris muris</name>
    <name type="common">Mouse whipworm</name>
    <dbReference type="NCBI Taxonomy" id="70415"/>
    <lineage>
        <taxon>Eukaryota</taxon>
        <taxon>Metazoa</taxon>
        <taxon>Ecdysozoa</taxon>
        <taxon>Nematoda</taxon>
        <taxon>Enoplea</taxon>
        <taxon>Dorylaimia</taxon>
        <taxon>Trichinellida</taxon>
        <taxon>Trichuridae</taxon>
        <taxon>Trichuris</taxon>
    </lineage>
</organism>
<keyword evidence="1" id="KW-1185">Reference proteome</keyword>
<proteinExistence type="predicted"/>
<accession>A0A5S6QX30</accession>
<dbReference type="Proteomes" id="UP000046395">
    <property type="component" value="Unassembled WGS sequence"/>
</dbReference>
<name>A0A5S6QX30_TRIMR</name>
<dbReference type="WBParaSite" id="TMUE_3000011649.1">
    <property type="protein sequence ID" value="TMUE_3000011649.1"/>
    <property type="gene ID" value="WBGene00289106"/>
</dbReference>
<evidence type="ECO:0000313" key="2">
    <source>
        <dbReference type="WBParaSite" id="TMUE_3000011649.1"/>
    </source>
</evidence>
<dbReference type="AlphaFoldDB" id="A0A5S6QX30"/>
<sequence>MDSSVSLHARQIACKGAYMPNERTNEPQLMLRTASFCLSILLLLHWVNACARAAPWVRVTLERHLPQAGEKTKENLRRLYFEQSPGLMRFG</sequence>